<accession>A0A4R3V296</accession>
<reference evidence="1 2" key="1">
    <citation type="submission" date="2019-03" db="EMBL/GenBank/DDBJ databases">
        <title>Genomic Encyclopedia of Type Strains, Phase IV (KMG-IV): sequencing the most valuable type-strain genomes for metagenomic binning, comparative biology and taxonomic classification.</title>
        <authorList>
            <person name="Goeker M."/>
        </authorList>
    </citation>
    <scope>NUCLEOTIDE SEQUENCE [LARGE SCALE GENOMIC DNA]</scope>
    <source>
        <strain evidence="1 2">DSM 654</strain>
    </source>
</reference>
<evidence type="ECO:0000313" key="2">
    <source>
        <dbReference type="Proteomes" id="UP000295110"/>
    </source>
</evidence>
<protein>
    <submittedName>
        <fullName evidence="1">Uncharacterized protein</fullName>
    </submittedName>
</protein>
<name>A0A4R3V296_ROSSA</name>
<gene>
    <name evidence="1" type="ORF">EV671_101136</name>
</gene>
<dbReference type="EMBL" id="SMBU01000011">
    <property type="protein sequence ID" value="TCU97363.1"/>
    <property type="molecule type" value="Genomic_DNA"/>
</dbReference>
<keyword evidence="2" id="KW-1185">Reference proteome</keyword>
<proteinExistence type="predicted"/>
<dbReference type="Proteomes" id="UP000295110">
    <property type="component" value="Unassembled WGS sequence"/>
</dbReference>
<organism evidence="1 2">
    <name type="scientific">Roseateles saccharophilus</name>
    <name type="common">Pseudomonas saccharophila</name>
    <dbReference type="NCBI Taxonomy" id="304"/>
    <lineage>
        <taxon>Bacteria</taxon>
        <taxon>Pseudomonadati</taxon>
        <taxon>Pseudomonadota</taxon>
        <taxon>Betaproteobacteria</taxon>
        <taxon>Burkholderiales</taxon>
        <taxon>Sphaerotilaceae</taxon>
        <taxon>Roseateles</taxon>
    </lineage>
</organism>
<dbReference type="RefSeq" id="WP_165917534.1">
    <property type="nucleotide sequence ID" value="NZ_CBCSGL010000038.1"/>
</dbReference>
<dbReference type="AlphaFoldDB" id="A0A4R3V296"/>
<sequence length="54" mass="5583">MNRHLVTVIAPIGSQSRCDAVPMAKPAGLLATVAYAHDFGRESDDTNTSGEGPG</sequence>
<evidence type="ECO:0000313" key="1">
    <source>
        <dbReference type="EMBL" id="TCU97363.1"/>
    </source>
</evidence>
<comment type="caution">
    <text evidence="1">The sequence shown here is derived from an EMBL/GenBank/DDBJ whole genome shotgun (WGS) entry which is preliminary data.</text>
</comment>